<comment type="caution">
    <text evidence="1">The sequence shown here is derived from an EMBL/GenBank/DDBJ whole genome shotgun (WGS) entry which is preliminary data.</text>
</comment>
<accession>A0ACA9R835</accession>
<feature type="non-terminal residue" evidence="1">
    <location>
        <position position="1"/>
    </location>
</feature>
<name>A0ACA9R835_9GLOM</name>
<gene>
    <name evidence="1" type="ORF">RPERSI_LOCUS17446</name>
</gene>
<sequence length="138" mass="15894">RQKLENKFNFDPAQKVRDMVEEMRKAIEKSGRGGSENDNGQDGNNGGEGNDDLNGNSSKRTSQRREGGNDAQSNQQLIILAVEELELPEVKKIIEQCTEKINKTSLKELDKVKKHAIGLIEQERFKRRKEHWRRQVHN</sequence>
<evidence type="ECO:0000313" key="2">
    <source>
        <dbReference type="Proteomes" id="UP000789920"/>
    </source>
</evidence>
<protein>
    <submittedName>
        <fullName evidence="1">1327_t:CDS:1</fullName>
    </submittedName>
</protein>
<proteinExistence type="predicted"/>
<dbReference type="EMBL" id="CAJVQC010044691">
    <property type="protein sequence ID" value="CAG8780065.1"/>
    <property type="molecule type" value="Genomic_DNA"/>
</dbReference>
<organism evidence="1 2">
    <name type="scientific">Racocetra persica</name>
    <dbReference type="NCBI Taxonomy" id="160502"/>
    <lineage>
        <taxon>Eukaryota</taxon>
        <taxon>Fungi</taxon>
        <taxon>Fungi incertae sedis</taxon>
        <taxon>Mucoromycota</taxon>
        <taxon>Glomeromycotina</taxon>
        <taxon>Glomeromycetes</taxon>
        <taxon>Diversisporales</taxon>
        <taxon>Gigasporaceae</taxon>
        <taxon>Racocetra</taxon>
    </lineage>
</organism>
<evidence type="ECO:0000313" key="1">
    <source>
        <dbReference type="EMBL" id="CAG8780065.1"/>
    </source>
</evidence>
<dbReference type="Proteomes" id="UP000789920">
    <property type="component" value="Unassembled WGS sequence"/>
</dbReference>
<keyword evidence="2" id="KW-1185">Reference proteome</keyword>
<reference evidence="1" key="1">
    <citation type="submission" date="2021-06" db="EMBL/GenBank/DDBJ databases">
        <authorList>
            <person name="Kallberg Y."/>
            <person name="Tangrot J."/>
            <person name="Rosling A."/>
        </authorList>
    </citation>
    <scope>NUCLEOTIDE SEQUENCE</scope>
    <source>
        <strain evidence="1">MA461A</strain>
    </source>
</reference>